<dbReference type="PANTHER" id="PTHR19290">
    <property type="entry name" value="BASIC HELIX-LOOP-HELIX PROTEIN NEUROGENIN-RELATED"/>
    <property type="match status" value="1"/>
</dbReference>
<keyword evidence="6" id="KW-0804">Transcription</keyword>
<dbReference type="Gene3D" id="4.10.280.10">
    <property type="entry name" value="Helix-loop-helix DNA-binding domain"/>
    <property type="match status" value="1"/>
</dbReference>
<keyword evidence="2" id="KW-0217">Developmental protein</keyword>
<dbReference type="InterPro" id="IPR011598">
    <property type="entry name" value="bHLH_dom"/>
</dbReference>
<proteinExistence type="predicted"/>
<feature type="region of interest" description="Disordered" evidence="8">
    <location>
        <begin position="138"/>
        <end position="162"/>
    </location>
</feature>
<comment type="subcellular location">
    <subcellularLocation>
        <location evidence="1">Nucleus</location>
    </subcellularLocation>
</comment>
<dbReference type="EMBL" id="JARQZJ010000040">
    <property type="protein sequence ID" value="KAK9877181.1"/>
    <property type="molecule type" value="Genomic_DNA"/>
</dbReference>
<comment type="caution">
    <text evidence="10">The sequence shown here is derived from an EMBL/GenBank/DDBJ whole genome shotgun (WGS) entry which is preliminary data.</text>
</comment>
<dbReference type="GO" id="GO:0061564">
    <property type="term" value="P:axon development"/>
    <property type="evidence" value="ECO:0007669"/>
    <property type="project" value="TreeGrafter"/>
</dbReference>
<evidence type="ECO:0000256" key="2">
    <source>
        <dbReference type="ARBA" id="ARBA00022473"/>
    </source>
</evidence>
<keyword evidence="5" id="KW-0805">Transcription regulation</keyword>
<evidence type="ECO:0000259" key="9">
    <source>
        <dbReference type="PROSITE" id="PS50888"/>
    </source>
</evidence>
<feature type="compositionally biased region" description="Basic residues" evidence="8">
    <location>
        <begin position="138"/>
        <end position="150"/>
    </location>
</feature>
<dbReference type="SMART" id="SM00353">
    <property type="entry name" value="HLH"/>
    <property type="match status" value="1"/>
</dbReference>
<dbReference type="PANTHER" id="PTHR19290:SF162">
    <property type="entry name" value="TRANSCRIPTION FACTOR ATOH7"/>
    <property type="match status" value="1"/>
</dbReference>
<dbReference type="InterPro" id="IPR036638">
    <property type="entry name" value="HLH_DNA-bd_sf"/>
</dbReference>
<dbReference type="GO" id="GO:0000981">
    <property type="term" value="F:DNA-binding transcription factor activity, RNA polymerase II-specific"/>
    <property type="evidence" value="ECO:0007669"/>
    <property type="project" value="TreeGrafter"/>
</dbReference>
<reference evidence="10 11" key="1">
    <citation type="submission" date="2023-03" db="EMBL/GenBank/DDBJ databases">
        <title>Genome insight into feeding habits of ladybird beetles.</title>
        <authorList>
            <person name="Li H.-S."/>
            <person name="Huang Y.-H."/>
            <person name="Pang H."/>
        </authorList>
    </citation>
    <scope>NUCLEOTIDE SEQUENCE [LARGE SCALE GENOMIC DNA]</scope>
    <source>
        <strain evidence="10">SYSU_2023b</strain>
        <tissue evidence="10">Whole body</tissue>
    </source>
</reference>
<dbReference type="AlphaFoldDB" id="A0AAW1U011"/>
<name>A0AAW1U011_9CUCU</name>
<keyword evidence="3" id="KW-0221">Differentiation</keyword>
<dbReference type="GO" id="GO:0016360">
    <property type="term" value="P:sensory organ precursor cell fate determination"/>
    <property type="evidence" value="ECO:0007669"/>
    <property type="project" value="UniProtKB-ARBA"/>
</dbReference>
<keyword evidence="7" id="KW-0539">Nucleus</keyword>
<evidence type="ECO:0000256" key="5">
    <source>
        <dbReference type="ARBA" id="ARBA00023015"/>
    </source>
</evidence>
<evidence type="ECO:0000256" key="6">
    <source>
        <dbReference type="ARBA" id="ARBA00023163"/>
    </source>
</evidence>
<dbReference type="GO" id="GO:0005634">
    <property type="term" value="C:nucleus"/>
    <property type="evidence" value="ECO:0007669"/>
    <property type="project" value="UniProtKB-SubCell"/>
</dbReference>
<organism evidence="10 11">
    <name type="scientific">Henosepilachna vigintioctopunctata</name>
    <dbReference type="NCBI Taxonomy" id="420089"/>
    <lineage>
        <taxon>Eukaryota</taxon>
        <taxon>Metazoa</taxon>
        <taxon>Ecdysozoa</taxon>
        <taxon>Arthropoda</taxon>
        <taxon>Hexapoda</taxon>
        <taxon>Insecta</taxon>
        <taxon>Pterygota</taxon>
        <taxon>Neoptera</taxon>
        <taxon>Endopterygota</taxon>
        <taxon>Coleoptera</taxon>
        <taxon>Polyphaga</taxon>
        <taxon>Cucujiformia</taxon>
        <taxon>Coccinelloidea</taxon>
        <taxon>Coccinellidae</taxon>
        <taxon>Epilachninae</taxon>
        <taxon>Epilachnini</taxon>
        <taxon>Henosepilachna</taxon>
    </lineage>
</organism>
<gene>
    <name evidence="10" type="ORF">WA026_016929</name>
</gene>
<sequence length="227" mass="26624">MLLSQGMDVMKSYFDRYIDPLTDIKLDAQYYQDSLNRQYENYPSSNYSPVNLYNLSSLTSSDQLSHRPSLYNKDDINWNKEDSKHCENSQDSTYFQTTSISSNSSLLDEQEKYSYSNFNIFSLKKSFTDGLEVENRAASKKTYRGRRKNARDKPPSPSVMRKRRLAANARERRRMNGLNEAFDRLREVIPSLDEEHKLSKFETLQMAQTYITALRELLQNDIDSLNR</sequence>
<dbReference type="SUPFAM" id="SSF47459">
    <property type="entry name" value="HLH, helix-loop-helix DNA-binding domain"/>
    <property type="match status" value="1"/>
</dbReference>
<dbReference type="Pfam" id="PF00010">
    <property type="entry name" value="HLH"/>
    <property type="match status" value="1"/>
</dbReference>
<feature type="domain" description="BHLH" evidence="9">
    <location>
        <begin position="162"/>
        <end position="214"/>
    </location>
</feature>
<dbReference type="GO" id="GO:0046982">
    <property type="term" value="F:protein heterodimerization activity"/>
    <property type="evidence" value="ECO:0007669"/>
    <property type="project" value="UniProtKB-ARBA"/>
</dbReference>
<protein>
    <recommendedName>
        <fullName evidence="9">BHLH domain-containing protein</fullName>
    </recommendedName>
</protein>
<accession>A0AAW1U011</accession>
<keyword evidence="4" id="KW-0524">Neurogenesis</keyword>
<evidence type="ECO:0000313" key="10">
    <source>
        <dbReference type="EMBL" id="KAK9877181.1"/>
    </source>
</evidence>
<dbReference type="GO" id="GO:0070888">
    <property type="term" value="F:E-box binding"/>
    <property type="evidence" value="ECO:0007669"/>
    <property type="project" value="TreeGrafter"/>
</dbReference>
<evidence type="ECO:0000256" key="8">
    <source>
        <dbReference type="SAM" id="MobiDB-lite"/>
    </source>
</evidence>
<keyword evidence="11" id="KW-1185">Reference proteome</keyword>
<evidence type="ECO:0000256" key="1">
    <source>
        <dbReference type="ARBA" id="ARBA00004123"/>
    </source>
</evidence>
<dbReference type="FunFam" id="4.10.280.10:FF:000025">
    <property type="entry name" value="protein atonal homolog 7"/>
    <property type="match status" value="1"/>
</dbReference>
<evidence type="ECO:0000256" key="7">
    <source>
        <dbReference type="ARBA" id="ARBA00023242"/>
    </source>
</evidence>
<dbReference type="GO" id="GO:0045944">
    <property type="term" value="P:positive regulation of transcription by RNA polymerase II"/>
    <property type="evidence" value="ECO:0007669"/>
    <property type="project" value="TreeGrafter"/>
</dbReference>
<evidence type="ECO:0000256" key="3">
    <source>
        <dbReference type="ARBA" id="ARBA00022782"/>
    </source>
</evidence>
<dbReference type="PROSITE" id="PS50888">
    <property type="entry name" value="BHLH"/>
    <property type="match status" value="1"/>
</dbReference>
<dbReference type="InterPro" id="IPR050359">
    <property type="entry name" value="bHLH_transcription_factors"/>
</dbReference>
<evidence type="ECO:0000256" key="4">
    <source>
        <dbReference type="ARBA" id="ARBA00022902"/>
    </source>
</evidence>
<evidence type="ECO:0000313" key="11">
    <source>
        <dbReference type="Proteomes" id="UP001431783"/>
    </source>
</evidence>
<dbReference type="Proteomes" id="UP001431783">
    <property type="component" value="Unassembled WGS sequence"/>
</dbReference>